<dbReference type="SUPFAM" id="SSF53383">
    <property type="entry name" value="PLP-dependent transferases"/>
    <property type="match status" value="1"/>
</dbReference>
<keyword evidence="13" id="KW-1185">Reference proteome</keyword>
<comment type="function">
    <text evidence="9">Catalyzes the decarboxylative condensation of pimeloyl-[acyl-carrier protein] and L-alanine to produce 8-amino-7-oxononanoate (AON), [acyl-carrier protein], and carbon dioxide.</text>
</comment>
<dbReference type="PANTHER" id="PTHR13693">
    <property type="entry name" value="CLASS II AMINOTRANSFERASE/8-AMINO-7-OXONONANOATE SYNTHASE"/>
    <property type="match status" value="1"/>
</dbReference>
<proteinExistence type="inferred from homology"/>
<evidence type="ECO:0000256" key="7">
    <source>
        <dbReference type="ARBA" id="ARBA00022898"/>
    </source>
</evidence>
<evidence type="ECO:0000256" key="10">
    <source>
        <dbReference type="SAM" id="MobiDB-lite"/>
    </source>
</evidence>
<accession>A0ABS1CNY7</accession>
<feature type="modified residue" description="N6-(pyridoxal phosphate)lysine" evidence="9">
    <location>
        <position position="262"/>
    </location>
</feature>
<dbReference type="InterPro" id="IPR015424">
    <property type="entry name" value="PyrdxlP-dep_Trfase"/>
</dbReference>
<organism evidence="12 13">
    <name type="scientific">Thiohalocapsa halophila</name>
    <dbReference type="NCBI Taxonomy" id="69359"/>
    <lineage>
        <taxon>Bacteria</taxon>
        <taxon>Pseudomonadati</taxon>
        <taxon>Pseudomonadota</taxon>
        <taxon>Gammaproteobacteria</taxon>
        <taxon>Chromatiales</taxon>
        <taxon>Chromatiaceae</taxon>
        <taxon>Thiohalocapsa</taxon>
    </lineage>
</organism>
<dbReference type="InterPro" id="IPR015421">
    <property type="entry name" value="PyrdxlP-dep_Trfase_major"/>
</dbReference>
<feature type="domain" description="Aminotransferase class I/classII large" evidence="11">
    <location>
        <begin position="63"/>
        <end position="402"/>
    </location>
</feature>
<feature type="binding site" evidence="9">
    <location>
        <position position="43"/>
    </location>
    <ligand>
        <name>substrate</name>
    </ligand>
</feature>
<dbReference type="EMBL" id="NRRV01000093">
    <property type="protein sequence ID" value="MBK1633545.1"/>
    <property type="molecule type" value="Genomic_DNA"/>
</dbReference>
<dbReference type="Gene3D" id="3.90.1150.10">
    <property type="entry name" value="Aspartate Aminotransferase, domain 1"/>
    <property type="match status" value="1"/>
</dbReference>
<sequence length="430" mass="45481">MGTALRRPGSADRLDQRAAGKRRRDDAALRSELERLRNAHLYRARRVLDGPQGVRPVIDGRRVLSFCSNDYLGLAAHPALADALREGAGRYGVGSGAAHLITGHGQAHHRLEEDLAAFVGRPRALLFSTGYMANLGVISALCERGEALYADRLNHASLNDGALLAGVRLRRYPHADTAALERMRAGGDAAMLISDGVFSMDGDLAPVPDLASIAETAGARLLVDDAHGLGVIGRAGRGSLDFYRSRGWHDDGSVIVMGTLGKAFGTFGAFVAASEPVIETLIQRARSYIYTTALPPALAHATSAALTLAQREDWRREHLRGLIARLRAGAADLGLPLMASQTPIQPLLAGDAETALAWSRSLEDQGVLVTAIRPPTVPKGAARLRITLSAAHTEQDVDRLLELLRSLPGAGHEPAASAAGLPGPRRGGGA</sequence>
<feature type="region of interest" description="Disordered" evidence="10">
    <location>
        <begin position="1"/>
        <end position="26"/>
    </location>
</feature>
<feature type="binding site" evidence="9">
    <location>
        <position position="155"/>
    </location>
    <ligand>
        <name>substrate</name>
    </ligand>
</feature>
<name>A0ABS1CNY7_9GAMM</name>
<evidence type="ECO:0000256" key="8">
    <source>
        <dbReference type="ARBA" id="ARBA00047715"/>
    </source>
</evidence>
<dbReference type="PROSITE" id="PS00599">
    <property type="entry name" value="AA_TRANSFER_CLASS_2"/>
    <property type="match status" value="1"/>
</dbReference>
<comment type="subunit">
    <text evidence="4 9">Homodimer.</text>
</comment>
<dbReference type="HAMAP" id="MF_01693">
    <property type="entry name" value="BioF_aminotrans_2"/>
    <property type="match status" value="1"/>
</dbReference>
<dbReference type="PANTHER" id="PTHR13693:SF100">
    <property type="entry name" value="8-AMINO-7-OXONONANOATE SYNTHASE"/>
    <property type="match status" value="1"/>
</dbReference>
<dbReference type="InterPro" id="IPR022834">
    <property type="entry name" value="AONS_Proteobacteria"/>
</dbReference>
<dbReference type="CDD" id="cd06454">
    <property type="entry name" value="KBL_like"/>
    <property type="match status" value="1"/>
</dbReference>
<evidence type="ECO:0000256" key="5">
    <source>
        <dbReference type="ARBA" id="ARBA00022679"/>
    </source>
</evidence>
<gene>
    <name evidence="9 12" type="primary">bioF</name>
    <name evidence="12" type="ORF">CKO31_22925</name>
</gene>
<feature type="binding site" evidence="9">
    <location>
        <position position="199"/>
    </location>
    <ligand>
        <name>pyridoxal 5'-phosphate</name>
        <dbReference type="ChEBI" id="CHEBI:597326"/>
    </ligand>
</feature>
<evidence type="ECO:0000256" key="3">
    <source>
        <dbReference type="ARBA" id="ARBA00010008"/>
    </source>
</evidence>
<feature type="compositionally biased region" description="Low complexity" evidence="10">
    <location>
        <begin position="414"/>
        <end position="424"/>
    </location>
</feature>
<feature type="region of interest" description="Disordered" evidence="10">
    <location>
        <begin position="411"/>
        <end position="430"/>
    </location>
</feature>
<dbReference type="InterPro" id="IPR001917">
    <property type="entry name" value="Aminotrans_II_pyridoxalP_BS"/>
</dbReference>
<keyword evidence="5 9" id="KW-0808">Transferase</keyword>
<dbReference type="Gene3D" id="3.40.640.10">
    <property type="entry name" value="Type I PLP-dependent aspartate aminotransferase-like (Major domain)"/>
    <property type="match status" value="1"/>
</dbReference>
<evidence type="ECO:0000313" key="12">
    <source>
        <dbReference type="EMBL" id="MBK1633545.1"/>
    </source>
</evidence>
<reference evidence="12 13" key="1">
    <citation type="journal article" date="2020" name="Microorganisms">
        <title>Osmotic Adaptation and Compatible Solute Biosynthesis of Phototrophic Bacteria as Revealed from Genome Analyses.</title>
        <authorList>
            <person name="Imhoff J.F."/>
            <person name="Rahn T."/>
            <person name="Kunzel S."/>
            <person name="Keller A."/>
            <person name="Neulinger S.C."/>
        </authorList>
    </citation>
    <scope>NUCLEOTIDE SEQUENCE [LARGE SCALE GENOMIC DNA]</scope>
    <source>
        <strain evidence="12 13">DSM 6210</strain>
    </source>
</reference>
<keyword evidence="7 9" id="KW-0663">Pyridoxal phosphate</keyword>
<feature type="compositionally biased region" description="Basic and acidic residues" evidence="10">
    <location>
        <begin position="9"/>
        <end position="26"/>
    </location>
</feature>
<evidence type="ECO:0000256" key="9">
    <source>
        <dbReference type="HAMAP-Rule" id="MF_01693"/>
    </source>
</evidence>
<dbReference type="InterPro" id="IPR050087">
    <property type="entry name" value="AON_synthase_class-II"/>
</dbReference>
<dbReference type="Proteomes" id="UP000748752">
    <property type="component" value="Unassembled WGS sequence"/>
</dbReference>
<comment type="catalytic activity">
    <reaction evidence="8 9">
        <text>6-carboxyhexanoyl-[ACP] + L-alanine + H(+) = (8S)-8-amino-7-oxononanoate + holo-[ACP] + CO2</text>
        <dbReference type="Rhea" id="RHEA:42288"/>
        <dbReference type="Rhea" id="RHEA-COMP:9685"/>
        <dbReference type="Rhea" id="RHEA-COMP:9955"/>
        <dbReference type="ChEBI" id="CHEBI:15378"/>
        <dbReference type="ChEBI" id="CHEBI:16526"/>
        <dbReference type="ChEBI" id="CHEBI:57972"/>
        <dbReference type="ChEBI" id="CHEBI:64479"/>
        <dbReference type="ChEBI" id="CHEBI:78846"/>
        <dbReference type="ChEBI" id="CHEBI:149468"/>
        <dbReference type="EC" id="2.3.1.47"/>
    </reaction>
</comment>
<dbReference type="EC" id="2.3.1.47" evidence="9"/>
<evidence type="ECO:0000313" key="13">
    <source>
        <dbReference type="Proteomes" id="UP000748752"/>
    </source>
</evidence>
<comment type="cofactor">
    <cofactor evidence="1 9">
        <name>pyridoxal 5'-phosphate</name>
        <dbReference type="ChEBI" id="CHEBI:597326"/>
    </cofactor>
</comment>
<feature type="binding site" evidence="9">
    <location>
        <position position="227"/>
    </location>
    <ligand>
        <name>pyridoxal 5'-phosphate</name>
        <dbReference type="ChEBI" id="CHEBI:597326"/>
    </ligand>
</feature>
<evidence type="ECO:0000256" key="4">
    <source>
        <dbReference type="ARBA" id="ARBA00011738"/>
    </source>
</evidence>
<evidence type="ECO:0000256" key="2">
    <source>
        <dbReference type="ARBA" id="ARBA00004746"/>
    </source>
</evidence>
<comment type="caution">
    <text evidence="12">The sequence shown here is derived from an EMBL/GenBank/DDBJ whole genome shotgun (WGS) entry which is preliminary data.</text>
</comment>
<feature type="binding site" evidence="9">
    <location>
        <position position="376"/>
    </location>
    <ligand>
        <name>substrate</name>
    </ligand>
</feature>
<comment type="pathway">
    <text evidence="2 9">Cofactor biosynthesis; biotin biosynthesis.</text>
</comment>
<dbReference type="InterPro" id="IPR004723">
    <property type="entry name" value="AONS_Archaea/Proteobacteria"/>
</dbReference>
<evidence type="ECO:0000256" key="6">
    <source>
        <dbReference type="ARBA" id="ARBA00022756"/>
    </source>
</evidence>
<keyword evidence="6 9" id="KW-0093">Biotin biosynthesis</keyword>
<dbReference type="NCBIfam" id="TIGR00858">
    <property type="entry name" value="bioF"/>
    <property type="match status" value="1"/>
</dbReference>
<dbReference type="InterPro" id="IPR015422">
    <property type="entry name" value="PyrdxlP-dep_Trfase_small"/>
</dbReference>
<evidence type="ECO:0000256" key="1">
    <source>
        <dbReference type="ARBA" id="ARBA00001933"/>
    </source>
</evidence>
<evidence type="ECO:0000259" key="11">
    <source>
        <dbReference type="Pfam" id="PF00155"/>
    </source>
</evidence>
<dbReference type="RefSeq" id="WP_200242288.1">
    <property type="nucleotide sequence ID" value="NZ_NRRV01000093.1"/>
</dbReference>
<comment type="similarity">
    <text evidence="3 9">Belongs to the class-II pyridoxal-phosphate-dependent aminotransferase family. BioF subfamily.</text>
</comment>
<dbReference type="InterPro" id="IPR004839">
    <property type="entry name" value="Aminotransferase_I/II_large"/>
</dbReference>
<dbReference type="Pfam" id="PF00155">
    <property type="entry name" value="Aminotran_1_2"/>
    <property type="match status" value="1"/>
</dbReference>
<protein>
    <recommendedName>
        <fullName evidence="9">8-amino-7-oxononanoate synthase</fullName>
        <shortName evidence="9">AONS</shortName>
        <ecNumber evidence="9">2.3.1.47</ecNumber>
    </recommendedName>
    <alternativeName>
        <fullName evidence="9">7-keto-8-amino-pelargonic acid synthase</fullName>
        <shortName evidence="9">7-KAP synthase</shortName>
        <shortName evidence="9">KAPA synthase</shortName>
    </alternativeName>
    <alternativeName>
        <fullName evidence="9">8-amino-7-ketopelargonate synthase</fullName>
    </alternativeName>
</protein>
<feature type="binding site" evidence="9">
    <location>
        <begin position="130"/>
        <end position="131"/>
    </location>
    <ligand>
        <name>pyridoxal 5'-phosphate</name>
        <dbReference type="ChEBI" id="CHEBI:597326"/>
    </ligand>
</feature>
<feature type="binding site" evidence="9">
    <location>
        <position position="259"/>
    </location>
    <ligand>
        <name>pyridoxal 5'-phosphate</name>
        <dbReference type="ChEBI" id="CHEBI:597326"/>
    </ligand>
</feature>